<feature type="transmembrane region" description="Helical" evidence="8">
    <location>
        <begin position="335"/>
        <end position="357"/>
    </location>
</feature>
<dbReference type="InterPro" id="IPR010920">
    <property type="entry name" value="LSM_dom_sf"/>
</dbReference>
<feature type="transmembrane region" description="Helical" evidence="8">
    <location>
        <begin position="363"/>
        <end position="384"/>
    </location>
</feature>
<feature type="transmembrane region" description="Helical" evidence="8">
    <location>
        <begin position="245"/>
        <end position="265"/>
    </location>
</feature>
<feature type="domain" description="Mechanosensitive ion channel MscS" evidence="9">
    <location>
        <begin position="588"/>
        <end position="655"/>
    </location>
</feature>
<feature type="coiled-coil region" evidence="7">
    <location>
        <begin position="93"/>
        <end position="120"/>
    </location>
</feature>
<evidence type="ECO:0000259" key="11">
    <source>
        <dbReference type="Pfam" id="PF21088"/>
    </source>
</evidence>
<dbReference type="PANTHER" id="PTHR30347">
    <property type="entry name" value="POTASSIUM CHANNEL RELATED"/>
    <property type="match status" value="1"/>
</dbReference>
<keyword evidence="6 8" id="KW-0472">Membrane</keyword>
<feature type="transmembrane region" description="Helical" evidence="8">
    <location>
        <begin position="455"/>
        <end position="476"/>
    </location>
</feature>
<evidence type="ECO:0000313" key="12">
    <source>
        <dbReference type="EMBL" id="ACS80961.1"/>
    </source>
</evidence>
<feature type="transmembrane region" description="Helical" evidence="8">
    <location>
        <begin position="285"/>
        <end position="304"/>
    </location>
</feature>
<evidence type="ECO:0000256" key="3">
    <source>
        <dbReference type="ARBA" id="ARBA00022475"/>
    </source>
</evidence>
<dbReference type="Gene3D" id="1.10.287.1260">
    <property type="match status" value="1"/>
</dbReference>
<feature type="transmembrane region" description="Helical" evidence="8">
    <location>
        <begin position="571"/>
        <end position="601"/>
    </location>
</feature>
<dbReference type="SUPFAM" id="SSF82861">
    <property type="entry name" value="Mechanosensitive channel protein MscS (YggB), transmembrane region"/>
    <property type="match status" value="1"/>
</dbReference>
<dbReference type="Pfam" id="PF00924">
    <property type="entry name" value="MS_channel_2nd"/>
    <property type="match status" value="1"/>
</dbReference>
<keyword evidence="5 8" id="KW-1133">Transmembrane helix</keyword>
<dbReference type="InterPro" id="IPR011014">
    <property type="entry name" value="MscS_channel_TM-2"/>
</dbReference>
<evidence type="ECO:0000313" key="13">
    <source>
        <dbReference type="Proteomes" id="UP000002601"/>
    </source>
</evidence>
<keyword evidence="7" id="KW-0175">Coiled coil</keyword>
<evidence type="ECO:0000259" key="10">
    <source>
        <dbReference type="Pfam" id="PF21082"/>
    </source>
</evidence>
<dbReference type="SUPFAM" id="SSF50182">
    <property type="entry name" value="Sm-like ribonucleoproteins"/>
    <property type="match status" value="1"/>
</dbReference>
<dbReference type="InterPro" id="IPR011066">
    <property type="entry name" value="MscS_channel_C_sf"/>
</dbReference>
<comment type="similarity">
    <text evidence="2">Belongs to the MscS (TC 1.A.23) family.</text>
</comment>
<dbReference type="Pfam" id="PF21082">
    <property type="entry name" value="MS_channel_3rd"/>
    <property type="match status" value="1"/>
</dbReference>
<reference evidence="12 13" key="1">
    <citation type="submission" date="2009-06" db="EMBL/GenBank/DDBJ databases">
        <title>Complete sequence of Desulfovibrio salexigens DSM 2638.</title>
        <authorList>
            <consortium name="US DOE Joint Genome Institute"/>
            <person name="Lucas S."/>
            <person name="Copeland A."/>
            <person name="Lapidus A."/>
            <person name="Glavina del Rio T."/>
            <person name="Tice H."/>
            <person name="Bruce D."/>
            <person name="Goodwin L."/>
            <person name="Pitluck S."/>
            <person name="Munk A.C."/>
            <person name="Brettin T."/>
            <person name="Detter J.C."/>
            <person name="Han C."/>
            <person name="Tapia R."/>
            <person name="Larimer F."/>
            <person name="Land M."/>
            <person name="Hauser L."/>
            <person name="Kyrpides N."/>
            <person name="Anderson I."/>
            <person name="Wall J.D."/>
            <person name="Arkin A.P."/>
            <person name="Dehal P."/>
            <person name="Chivian D."/>
            <person name="Giles B."/>
            <person name="Hazen T.C."/>
        </authorList>
    </citation>
    <scope>NUCLEOTIDE SEQUENCE [LARGE SCALE GENOMIC DNA]</scope>
    <source>
        <strain evidence="13">ATCC 14822 / DSM 2638 / NCIMB 8403 / VKM B-1763</strain>
    </source>
</reference>
<dbReference type="AlphaFoldDB" id="C6C090"/>
<evidence type="ECO:0000256" key="4">
    <source>
        <dbReference type="ARBA" id="ARBA00022692"/>
    </source>
</evidence>
<evidence type="ECO:0000259" key="9">
    <source>
        <dbReference type="Pfam" id="PF00924"/>
    </source>
</evidence>
<dbReference type="Pfam" id="PF21088">
    <property type="entry name" value="MS_channel_1st"/>
    <property type="match status" value="1"/>
</dbReference>
<feature type="transmembrane region" description="Helical" evidence="8">
    <location>
        <begin position="496"/>
        <end position="526"/>
    </location>
</feature>
<dbReference type="STRING" id="526222.Desal_2909"/>
<dbReference type="InterPro" id="IPR023408">
    <property type="entry name" value="MscS_beta-dom_sf"/>
</dbReference>
<dbReference type="SUPFAM" id="SSF82689">
    <property type="entry name" value="Mechanosensitive channel protein MscS (YggB), C-terminal domain"/>
    <property type="match status" value="1"/>
</dbReference>
<name>C6C090_MARSD</name>
<sequence length="767" mass="86939">MPKQKHTAPKIVLITILIILGFCVSFSALANQDYDFLRSRVQNYQAFEAEELATYASVEDMIVQSQKEFAKLLQRSQILFISERASATSPIERKFVKNTLNDLRDDIQEIVDKLRNAKSECLSRIEVLKSFEQLASSMPEGTPKDLIAIYRERFKSVSELRIKSKKQLSRINLLDAQGVRMLDRIEKLEKGEKQNLLQLWKAYLLTGKTPIFSSDFWETSFSLHNWAQLRKAEYTAALQNYKSEWLKHFSVLIVVLFICFSIKGLVQKTITWRYSILHEHRKIRIYTFTALFSISLCIANMLVSTGTLELFSYFVFCVFFYSILRLSKFLSRDKFLVTSGSFRMSVLLFISVAMISLHVPSKYITIFFLLFTFGSWTISSTNAWRKNRFKGLVRSTQKISFITPLVILSFLGFGRMACLVAILLCLGIFIRSFGRLWGQILFVSTEKGEKLLKGLISGLAVPLGWGIAFLIVYYWLTIFLGPTAIDDVMARQINIYGFSLTIGSIVSLAVLFFITKSCVAAFNVSIEHVGNRWPRGKRGAVPSMQTLFTYTVWSLFVIISMRVLGVNLTSIAVIAGGLSVGIGFGLQNIVNNFISGLILLFGRSIQQGDVIELNGLWCTVQKINIRTTLVETFENAVIMIPNSDLVTTQMTNWTKNSSTLRRDILVGVAYGSDTAKVKSTLLAIAEKNEHVLATPEPYVHFSNFGSSSLDFILRVWIDDIDYSIRAMSDLRFEIDNNFRKEGIEIAFPQLDIHVKNMPEAKPSKGSA</sequence>
<dbReference type="HOGENOM" id="CLU_012552_0_0_7"/>
<evidence type="ECO:0000256" key="1">
    <source>
        <dbReference type="ARBA" id="ARBA00004651"/>
    </source>
</evidence>
<dbReference type="InterPro" id="IPR049278">
    <property type="entry name" value="MS_channel_C"/>
</dbReference>
<dbReference type="Proteomes" id="UP000002601">
    <property type="component" value="Chromosome"/>
</dbReference>
<evidence type="ECO:0000256" key="5">
    <source>
        <dbReference type="ARBA" id="ARBA00022989"/>
    </source>
</evidence>
<dbReference type="GO" id="GO:0008381">
    <property type="term" value="F:mechanosensitive monoatomic ion channel activity"/>
    <property type="evidence" value="ECO:0007669"/>
    <property type="project" value="UniProtKB-ARBA"/>
</dbReference>
<dbReference type="GO" id="GO:0005886">
    <property type="term" value="C:plasma membrane"/>
    <property type="evidence" value="ECO:0007669"/>
    <property type="project" value="UniProtKB-SubCell"/>
</dbReference>
<accession>C6C090</accession>
<evidence type="ECO:0000256" key="8">
    <source>
        <dbReference type="SAM" id="Phobius"/>
    </source>
</evidence>
<keyword evidence="3" id="KW-1003">Cell membrane</keyword>
<dbReference type="Gene3D" id="2.30.30.60">
    <property type="match status" value="1"/>
</dbReference>
<evidence type="ECO:0000256" key="2">
    <source>
        <dbReference type="ARBA" id="ARBA00008017"/>
    </source>
</evidence>
<evidence type="ECO:0000256" key="7">
    <source>
        <dbReference type="SAM" id="Coils"/>
    </source>
</evidence>
<keyword evidence="4 8" id="KW-0812">Transmembrane</keyword>
<proteinExistence type="inferred from homology"/>
<dbReference type="InterPro" id="IPR049142">
    <property type="entry name" value="MS_channel_1st"/>
</dbReference>
<dbReference type="Gene3D" id="3.30.70.100">
    <property type="match status" value="1"/>
</dbReference>
<feature type="domain" description="Mechanosensitive ion channel MscS C-terminal" evidence="10">
    <location>
        <begin position="666"/>
        <end position="745"/>
    </location>
</feature>
<dbReference type="InterPro" id="IPR052702">
    <property type="entry name" value="MscS-like_channel"/>
</dbReference>
<dbReference type="eggNOG" id="COG3264">
    <property type="taxonomic scope" value="Bacteria"/>
</dbReference>
<dbReference type="InterPro" id="IPR006685">
    <property type="entry name" value="MscS_channel_2nd"/>
</dbReference>
<feature type="transmembrane region" description="Helical" evidence="8">
    <location>
        <begin position="310"/>
        <end position="326"/>
    </location>
</feature>
<organism evidence="12 13">
    <name type="scientific">Maridesulfovibrio salexigens (strain ATCC 14822 / DSM 2638 / NCIMB 8403 / VKM B-1763)</name>
    <name type="common">Desulfovibrio salexigens</name>
    <dbReference type="NCBI Taxonomy" id="526222"/>
    <lineage>
        <taxon>Bacteria</taxon>
        <taxon>Pseudomonadati</taxon>
        <taxon>Thermodesulfobacteriota</taxon>
        <taxon>Desulfovibrionia</taxon>
        <taxon>Desulfovibrionales</taxon>
        <taxon>Desulfovibrionaceae</taxon>
        <taxon>Maridesulfovibrio</taxon>
    </lineage>
</organism>
<dbReference type="OrthoDB" id="9799209at2"/>
<feature type="transmembrane region" description="Helical" evidence="8">
    <location>
        <begin position="547"/>
        <end position="565"/>
    </location>
</feature>
<keyword evidence="13" id="KW-1185">Reference proteome</keyword>
<dbReference type="KEGG" id="dsa:Desal_2909"/>
<gene>
    <name evidence="12" type="ordered locus">Desal_2909</name>
</gene>
<dbReference type="PANTHER" id="PTHR30347:SF1">
    <property type="entry name" value="MECHANOSENSITIVE CHANNEL MSCK"/>
    <property type="match status" value="1"/>
</dbReference>
<feature type="domain" description="Mechanosensitive ion channel transmembrane helices 2/3" evidence="11">
    <location>
        <begin position="546"/>
        <end position="587"/>
    </location>
</feature>
<dbReference type="EMBL" id="CP001649">
    <property type="protein sequence ID" value="ACS80961.1"/>
    <property type="molecule type" value="Genomic_DNA"/>
</dbReference>
<evidence type="ECO:0000256" key="6">
    <source>
        <dbReference type="ARBA" id="ARBA00023136"/>
    </source>
</evidence>
<protein>
    <submittedName>
        <fullName evidence="12">MscS Mechanosensitive ion channel</fullName>
    </submittedName>
</protein>
<comment type="subcellular location">
    <subcellularLocation>
        <location evidence="1">Cell membrane</location>
        <topology evidence="1">Multi-pass membrane protein</topology>
    </subcellularLocation>
</comment>